<organism evidence="12 13">
    <name type="scientific">Deinococcus radiodurans (strain ATCC 13939 / DSM 20539 / JCM 16871 / CCUG 27074 / LMG 4051 / NBRC 15346 / NCIMB 9279 / VKM B-1422 / R1)</name>
    <dbReference type="NCBI Taxonomy" id="243230"/>
    <lineage>
        <taxon>Bacteria</taxon>
        <taxon>Thermotogati</taxon>
        <taxon>Deinococcota</taxon>
        <taxon>Deinococci</taxon>
        <taxon>Deinococcales</taxon>
        <taxon>Deinococcaceae</taxon>
        <taxon>Deinococcus</taxon>
    </lineage>
</organism>
<evidence type="ECO:0000313" key="12">
    <source>
        <dbReference type="EMBL" id="AAF12547.1"/>
    </source>
</evidence>
<dbReference type="PANTHER" id="PTHR11573:SF30">
    <property type="entry name" value="RIBONUCLEOSIDE-DIPHOSPHATE REDUCTASE 2 SUBUNIT ALPHA"/>
    <property type="match status" value="1"/>
</dbReference>
<comment type="function">
    <text evidence="10">Provides the precursors necessary for DNA synthesis. Catalyzes the biosynthesis of deoxyribonucleotides from the corresponding ribonucleotides.</text>
</comment>
<dbReference type="InParanoid" id="Q9RZL7"/>
<comment type="catalytic activity">
    <reaction evidence="9 10">
        <text>a 2'-deoxyribonucleoside 5'-diphosphate + [thioredoxin]-disulfide + H2O = a ribonucleoside 5'-diphosphate + [thioredoxin]-dithiol</text>
        <dbReference type="Rhea" id="RHEA:23252"/>
        <dbReference type="Rhea" id="RHEA-COMP:10698"/>
        <dbReference type="Rhea" id="RHEA-COMP:10700"/>
        <dbReference type="ChEBI" id="CHEBI:15377"/>
        <dbReference type="ChEBI" id="CHEBI:29950"/>
        <dbReference type="ChEBI" id="CHEBI:50058"/>
        <dbReference type="ChEBI" id="CHEBI:57930"/>
        <dbReference type="ChEBI" id="CHEBI:73316"/>
        <dbReference type="EC" id="1.17.4.1"/>
    </reaction>
</comment>
<dbReference type="HOGENOM" id="CLU_000404_4_1_0"/>
<dbReference type="PIR" id="A75630">
    <property type="entry name" value="A75630"/>
</dbReference>
<feature type="domain" description="Ribonucleotide reductase large subunit" evidence="11">
    <location>
        <begin position="560"/>
        <end position="582"/>
    </location>
</feature>
<dbReference type="InterPro" id="IPR013509">
    <property type="entry name" value="RNR_lsu_N"/>
</dbReference>
<dbReference type="GO" id="GO:0005971">
    <property type="term" value="C:ribonucleoside-diphosphate reductase complex"/>
    <property type="evidence" value="ECO:0000318"/>
    <property type="project" value="GO_Central"/>
</dbReference>
<geneLocation type="plasmid" evidence="13">
    <name>megaplasmid MP1</name>
</geneLocation>
<dbReference type="NCBIfam" id="TIGR02506">
    <property type="entry name" value="NrdE_NrdA"/>
    <property type="match status" value="1"/>
</dbReference>
<evidence type="ECO:0000256" key="9">
    <source>
        <dbReference type="ARBA" id="ARBA00047754"/>
    </source>
</evidence>
<keyword evidence="7 10" id="KW-0215">Deoxyribonucleotide synthesis</keyword>
<comment type="similarity">
    <text evidence="1 10">Belongs to the ribonucleoside diphosphate reductase large chain family.</text>
</comment>
<keyword evidence="6 10" id="KW-0560">Oxidoreductase</keyword>
<evidence type="ECO:0000313" key="13">
    <source>
        <dbReference type="Proteomes" id="UP000002524"/>
    </source>
</evidence>
<keyword evidence="8" id="KW-1015">Disulfide bond</keyword>
<dbReference type="InterPro" id="IPR000788">
    <property type="entry name" value="RNR_lg_C"/>
</dbReference>
<evidence type="ECO:0000256" key="10">
    <source>
        <dbReference type="RuleBase" id="RU003410"/>
    </source>
</evidence>
<evidence type="ECO:0000259" key="11">
    <source>
        <dbReference type="PROSITE" id="PS00089"/>
    </source>
</evidence>
<sequence>MHWRTHPMERWIELNNKVLAGNVVDTQHDTDALQAYFQEKVNPNTVFFHDLREKIRYLTEHGLWDARLFERYSSEDVRQVFEKAYGYKFRFKAFMGAYKFYSEYAGMTPDRSRWLERYEDRLSITALARSERVDEALELVHHLVNQTFTPATPTLMNSGKANTGRLVSCFLLQDCTDNLDSITKTLSFVAELSKGGGGIGVEASNLRARGESLRGIQNVTKGVLGVAKMLDNMLRYADQAGQRPGAGAVYLSVMHADFSDLLNAKKIATDEDARLKTLSIGATIPDIFMEKVRCGEDIYQFYPHSFFQETGREFTSIDWTKEYQALADNPNIRKKRVSARRLLEDIAVTQGESGYPYLLFEGNANRANPIPNVGTIKMSNLCSEILQPTTPSYFHPYGQEHRDRIGLDVSCNLASLVIEQTMHGGDLGRVVGAAIRMLDNVARSTSVHEVPAVKRANDEMRSIGLGAMGLHSFLAGKELIYGSPEALEFVDVFFAAVHYHARKASMEIARDTGFVFSGFEGSRYQSGEHFAQYLERDFAPRRPEVAALFEGHTLPTRADWEQLVEDIKTHGLAHSFVMAIAPTGSISYVSHASASIMPITEKVETRTSNKARTIYPMPHLSEDTEWYYEEAYDMDQRRVLDTVAAAQKHVDQGISCTLFLPASATTRTLQSYYLYAYRLGIKTLYYTRLRKTNVQDCLSCVV</sequence>
<evidence type="ECO:0000256" key="5">
    <source>
        <dbReference type="ARBA" id="ARBA00022840"/>
    </source>
</evidence>
<dbReference type="CDD" id="cd01679">
    <property type="entry name" value="RNR_I"/>
    <property type="match status" value="1"/>
</dbReference>
<keyword evidence="4" id="KW-0547">Nucleotide-binding</keyword>
<dbReference type="SUPFAM" id="SSF51998">
    <property type="entry name" value="PFL-like glycyl radical enzymes"/>
    <property type="match status" value="1"/>
</dbReference>
<dbReference type="InterPro" id="IPR026459">
    <property type="entry name" value="RNR_1b_NrdE"/>
</dbReference>
<dbReference type="EnsemblBacteria" id="AAF12547">
    <property type="protein sequence ID" value="AAF12547"/>
    <property type="gene ID" value="DR_B0108"/>
</dbReference>
<accession>Q9RZL7</accession>
<dbReference type="Proteomes" id="UP000002524">
    <property type="component" value="Plasmid MP1"/>
</dbReference>
<keyword evidence="13" id="KW-1185">Reference proteome</keyword>
<proteinExistence type="inferred from homology"/>
<dbReference type="UniPathway" id="UPA00326"/>
<dbReference type="InterPro" id="IPR013346">
    <property type="entry name" value="NrdE_NrdA_C"/>
</dbReference>
<evidence type="ECO:0000256" key="7">
    <source>
        <dbReference type="ARBA" id="ARBA00023116"/>
    </source>
</evidence>
<dbReference type="EC" id="1.17.4.1" evidence="2 10"/>
<evidence type="ECO:0000256" key="3">
    <source>
        <dbReference type="ARBA" id="ARBA00022533"/>
    </source>
</evidence>
<evidence type="ECO:0000256" key="8">
    <source>
        <dbReference type="ARBA" id="ARBA00023157"/>
    </source>
</evidence>
<dbReference type="Pfam" id="PF08343">
    <property type="entry name" value="RNR_N"/>
    <property type="match status" value="1"/>
</dbReference>
<dbReference type="PANTHER" id="PTHR11573">
    <property type="entry name" value="RIBONUCLEOSIDE-DIPHOSPHATE REDUCTASE LARGE CHAIN"/>
    <property type="match status" value="1"/>
</dbReference>
<dbReference type="FunCoup" id="Q9RZL7">
    <property type="interactions" value="383"/>
</dbReference>
<evidence type="ECO:0000256" key="6">
    <source>
        <dbReference type="ARBA" id="ARBA00023002"/>
    </source>
</evidence>
<dbReference type="Pfam" id="PF02867">
    <property type="entry name" value="Ribonuc_red_lgC"/>
    <property type="match status" value="1"/>
</dbReference>
<dbReference type="GO" id="GO:0004748">
    <property type="term" value="F:ribonucleoside-diphosphate reductase activity, thioredoxin disulfide as acceptor"/>
    <property type="evidence" value="ECO:0000318"/>
    <property type="project" value="GO_Central"/>
</dbReference>
<dbReference type="SUPFAM" id="SSF48168">
    <property type="entry name" value="R1 subunit of ribonucleotide reductase, N-terminal domain"/>
    <property type="match status" value="1"/>
</dbReference>
<dbReference type="Gene3D" id="1.10.1650.20">
    <property type="match status" value="1"/>
</dbReference>
<dbReference type="GO" id="GO:0005524">
    <property type="term" value="F:ATP binding"/>
    <property type="evidence" value="ECO:0000318"/>
    <property type="project" value="GO_Central"/>
</dbReference>
<dbReference type="InterPro" id="IPR008926">
    <property type="entry name" value="RNR_R1-su_N"/>
</dbReference>
<evidence type="ECO:0000256" key="2">
    <source>
        <dbReference type="ARBA" id="ARBA00012274"/>
    </source>
</evidence>
<gene>
    <name evidence="12" type="ordered locus">DR_B0108</name>
</gene>
<keyword evidence="3" id="KW-0021">Allosteric enzyme</keyword>
<dbReference type="OrthoDB" id="9762933at2"/>
<dbReference type="Pfam" id="PF00317">
    <property type="entry name" value="Ribonuc_red_lgN"/>
    <property type="match status" value="1"/>
</dbReference>
<keyword evidence="12" id="KW-0614">Plasmid</keyword>
<evidence type="ECO:0000256" key="1">
    <source>
        <dbReference type="ARBA" id="ARBA00010406"/>
    </source>
</evidence>
<dbReference type="PRINTS" id="PR01183">
    <property type="entry name" value="RIBORDTASEM1"/>
</dbReference>
<dbReference type="GO" id="GO:0009263">
    <property type="term" value="P:deoxyribonucleotide biosynthetic process"/>
    <property type="evidence" value="ECO:0000318"/>
    <property type="project" value="GO_Central"/>
</dbReference>
<dbReference type="InterPro" id="IPR013554">
    <property type="entry name" value="RNR_N"/>
</dbReference>
<dbReference type="AlphaFoldDB" id="Q9RZL7"/>
<protein>
    <recommendedName>
        <fullName evidence="2 10">Ribonucleoside-diphosphate reductase</fullName>
        <ecNumber evidence="2 10">1.17.4.1</ecNumber>
    </recommendedName>
</protein>
<dbReference type="KEGG" id="dra:DR_B0108"/>
<name>Q9RZL7_DEIRA</name>
<dbReference type="Gene3D" id="3.20.70.20">
    <property type="match status" value="1"/>
</dbReference>
<dbReference type="PATRIC" id="fig|243230.17.peg.106"/>
<reference evidence="12 13" key="1">
    <citation type="journal article" date="1999" name="Science">
        <title>Genome sequence of the radioresistant bacterium Deinococcus radiodurans R1.</title>
        <authorList>
            <person name="White O."/>
            <person name="Eisen J.A."/>
            <person name="Heidelberg J.F."/>
            <person name="Hickey E.K."/>
            <person name="Peterson J.D."/>
            <person name="Dodson R.J."/>
            <person name="Haft D.H."/>
            <person name="Gwinn M.L."/>
            <person name="Nelson W.C."/>
            <person name="Richardson D.L."/>
            <person name="Moffat K.S."/>
            <person name="Qin H."/>
            <person name="Jiang L."/>
            <person name="Pamphile W."/>
            <person name="Crosby M."/>
            <person name="Shen M."/>
            <person name="Vamathevan J.J."/>
            <person name="Lam P."/>
            <person name="McDonald L."/>
            <person name="Utterback T."/>
            <person name="Zalewski C."/>
            <person name="Makarova K.S."/>
            <person name="Aravind L."/>
            <person name="Daly M.J."/>
            <person name="Minton K.W."/>
            <person name="Fleischmann R.D."/>
            <person name="Ketchum K.A."/>
            <person name="Nelson K.E."/>
            <person name="Salzberg S."/>
            <person name="Smith H.O."/>
            <person name="Venter J.C."/>
            <person name="Fraser C.M."/>
        </authorList>
    </citation>
    <scope>NUCLEOTIDE SEQUENCE [LARGE SCALE GENOMIC DNA]</scope>
    <source>
        <strain evidence="13">ATCC 13939 / DSM 20539 / JCM 16871 / LMG 4051 / NBRC 15346 / NCIMB 9279 / R1 / VKM B-1422</strain>
    </source>
</reference>
<evidence type="ECO:0000256" key="4">
    <source>
        <dbReference type="ARBA" id="ARBA00022741"/>
    </source>
</evidence>
<dbReference type="InterPro" id="IPR039718">
    <property type="entry name" value="Rrm1"/>
</dbReference>
<keyword evidence="5" id="KW-0067">ATP-binding</keyword>
<dbReference type="PROSITE" id="PS00089">
    <property type="entry name" value="RIBORED_LARGE"/>
    <property type="match status" value="1"/>
</dbReference>
<dbReference type="EMBL" id="AE001826">
    <property type="protein sequence ID" value="AAF12547.1"/>
    <property type="molecule type" value="Genomic_DNA"/>
</dbReference>
<dbReference type="NCBIfam" id="TIGR04170">
    <property type="entry name" value="RNR_1b_NrdE"/>
    <property type="match status" value="1"/>
</dbReference>